<reference evidence="2" key="2">
    <citation type="journal article" date="2015" name="Data Brief">
        <title>Shoot transcriptome of the giant reed, Arundo donax.</title>
        <authorList>
            <person name="Barrero R.A."/>
            <person name="Guerrero F.D."/>
            <person name="Moolhuijzen P."/>
            <person name="Goolsby J.A."/>
            <person name="Tidwell J."/>
            <person name="Bellgard S.E."/>
            <person name="Bellgard M.I."/>
        </authorList>
    </citation>
    <scope>NUCLEOTIDE SEQUENCE</scope>
    <source>
        <tissue evidence="2">Shoot tissue taken approximately 20 cm above the soil surface</tissue>
    </source>
</reference>
<keyword evidence="1" id="KW-0732">Signal</keyword>
<dbReference type="AlphaFoldDB" id="A0A0A8ZCG6"/>
<reference evidence="2" key="1">
    <citation type="submission" date="2014-09" db="EMBL/GenBank/DDBJ databases">
        <authorList>
            <person name="Magalhaes I.L.F."/>
            <person name="Oliveira U."/>
            <person name="Santos F.R."/>
            <person name="Vidigal T.H.D.A."/>
            <person name="Brescovit A.D."/>
            <person name="Santos A.J."/>
        </authorList>
    </citation>
    <scope>NUCLEOTIDE SEQUENCE</scope>
    <source>
        <tissue evidence="2">Shoot tissue taken approximately 20 cm above the soil surface</tissue>
    </source>
</reference>
<sequence length="44" mass="4484">MGLSTPPTVTWNVAVFLALLSNAGTVADSSKRVPLKEKATASGP</sequence>
<name>A0A0A8ZCG6_ARUDO</name>
<dbReference type="EMBL" id="GBRH01260816">
    <property type="protein sequence ID" value="JAD37079.1"/>
    <property type="molecule type" value="Transcribed_RNA"/>
</dbReference>
<feature type="signal peptide" evidence="1">
    <location>
        <begin position="1"/>
        <end position="27"/>
    </location>
</feature>
<evidence type="ECO:0000313" key="2">
    <source>
        <dbReference type="EMBL" id="JAD37079.1"/>
    </source>
</evidence>
<protein>
    <submittedName>
        <fullName evidence="2">Uncharacterized protein</fullName>
    </submittedName>
</protein>
<evidence type="ECO:0000256" key="1">
    <source>
        <dbReference type="SAM" id="SignalP"/>
    </source>
</evidence>
<organism evidence="2">
    <name type="scientific">Arundo donax</name>
    <name type="common">Giant reed</name>
    <name type="synonym">Donax arundinaceus</name>
    <dbReference type="NCBI Taxonomy" id="35708"/>
    <lineage>
        <taxon>Eukaryota</taxon>
        <taxon>Viridiplantae</taxon>
        <taxon>Streptophyta</taxon>
        <taxon>Embryophyta</taxon>
        <taxon>Tracheophyta</taxon>
        <taxon>Spermatophyta</taxon>
        <taxon>Magnoliopsida</taxon>
        <taxon>Liliopsida</taxon>
        <taxon>Poales</taxon>
        <taxon>Poaceae</taxon>
        <taxon>PACMAD clade</taxon>
        <taxon>Arundinoideae</taxon>
        <taxon>Arundineae</taxon>
        <taxon>Arundo</taxon>
    </lineage>
</organism>
<accession>A0A0A8ZCG6</accession>
<proteinExistence type="predicted"/>
<feature type="chain" id="PRO_5002059922" evidence="1">
    <location>
        <begin position="28"/>
        <end position="44"/>
    </location>
</feature>